<keyword evidence="2" id="KW-1185">Reference proteome</keyword>
<reference evidence="1" key="1">
    <citation type="submission" date="2023-05" db="EMBL/GenBank/DDBJ databases">
        <authorList>
            <person name="Stuckert A."/>
        </authorList>
    </citation>
    <scope>NUCLEOTIDE SEQUENCE</scope>
</reference>
<protein>
    <submittedName>
        <fullName evidence="1">Uncharacterized protein</fullName>
    </submittedName>
</protein>
<name>A0ABN9EC37_9NEOB</name>
<accession>A0ABN9EC37</accession>
<dbReference type="EMBL" id="CATNWA010015230">
    <property type="protein sequence ID" value="CAI9581002.1"/>
    <property type="molecule type" value="Genomic_DNA"/>
</dbReference>
<evidence type="ECO:0000313" key="1">
    <source>
        <dbReference type="EMBL" id="CAI9581002.1"/>
    </source>
</evidence>
<proteinExistence type="predicted"/>
<comment type="caution">
    <text evidence="1">The sequence shown here is derived from an EMBL/GenBank/DDBJ whole genome shotgun (WGS) entry which is preliminary data.</text>
</comment>
<dbReference type="Proteomes" id="UP001162483">
    <property type="component" value="Unassembled WGS sequence"/>
</dbReference>
<evidence type="ECO:0000313" key="2">
    <source>
        <dbReference type="Proteomes" id="UP001162483"/>
    </source>
</evidence>
<sequence>MFSVVMARHRYESIMCFMHFNDNTLPSSGWPTTSWLNCCCPQLVPFCNNTINSPSWNI</sequence>
<organism evidence="1 2">
    <name type="scientific">Staurois parvus</name>
    <dbReference type="NCBI Taxonomy" id="386267"/>
    <lineage>
        <taxon>Eukaryota</taxon>
        <taxon>Metazoa</taxon>
        <taxon>Chordata</taxon>
        <taxon>Craniata</taxon>
        <taxon>Vertebrata</taxon>
        <taxon>Euteleostomi</taxon>
        <taxon>Amphibia</taxon>
        <taxon>Batrachia</taxon>
        <taxon>Anura</taxon>
        <taxon>Neobatrachia</taxon>
        <taxon>Ranoidea</taxon>
        <taxon>Ranidae</taxon>
        <taxon>Staurois</taxon>
    </lineage>
</organism>
<gene>
    <name evidence="1" type="ORF">SPARVUS_LOCUS9382032</name>
</gene>